<organism evidence="1 2">
    <name type="scientific">Cotesia glomerata</name>
    <name type="common">Lepidopteran parasitic wasp</name>
    <name type="synonym">Apanteles glomeratus</name>
    <dbReference type="NCBI Taxonomy" id="32391"/>
    <lineage>
        <taxon>Eukaryota</taxon>
        <taxon>Metazoa</taxon>
        <taxon>Ecdysozoa</taxon>
        <taxon>Arthropoda</taxon>
        <taxon>Hexapoda</taxon>
        <taxon>Insecta</taxon>
        <taxon>Pterygota</taxon>
        <taxon>Neoptera</taxon>
        <taxon>Endopterygota</taxon>
        <taxon>Hymenoptera</taxon>
        <taxon>Apocrita</taxon>
        <taxon>Ichneumonoidea</taxon>
        <taxon>Braconidae</taxon>
        <taxon>Microgastrinae</taxon>
        <taxon>Cotesia</taxon>
    </lineage>
</organism>
<evidence type="ECO:0000313" key="2">
    <source>
        <dbReference type="Proteomes" id="UP000826195"/>
    </source>
</evidence>
<comment type="caution">
    <text evidence="1">The sequence shown here is derived from an EMBL/GenBank/DDBJ whole genome shotgun (WGS) entry which is preliminary data.</text>
</comment>
<reference evidence="1 2" key="1">
    <citation type="journal article" date="2021" name="J. Hered.">
        <title>A chromosome-level genome assembly of the parasitoid wasp, Cotesia glomerata (Hymenoptera: Braconidae).</title>
        <authorList>
            <person name="Pinto B.J."/>
            <person name="Weis J.J."/>
            <person name="Gamble T."/>
            <person name="Ode P.J."/>
            <person name="Paul R."/>
            <person name="Zaspel J.M."/>
        </authorList>
    </citation>
    <scope>NUCLEOTIDE SEQUENCE [LARGE SCALE GENOMIC DNA]</scope>
    <source>
        <strain evidence="1">CgM1</strain>
    </source>
</reference>
<protein>
    <submittedName>
        <fullName evidence="1">Uncharacterized protein</fullName>
    </submittedName>
</protein>
<keyword evidence="2" id="KW-1185">Reference proteome</keyword>
<sequence length="98" mass="11306">MRQYIVVIVHYKRTAAIHATNLLYDIADCVLELLLLSYYLSWLSSSQDYRIFLFKKAIPMYVSIWNANAGAIGKSFNGSVDWYTMIGYMGDIRTPKAR</sequence>
<evidence type="ECO:0000313" key="1">
    <source>
        <dbReference type="EMBL" id="KAH0550389.1"/>
    </source>
</evidence>
<gene>
    <name evidence="1" type="ORF">KQX54_019109</name>
</gene>
<dbReference type="EMBL" id="JAHXZJ010001864">
    <property type="protein sequence ID" value="KAH0550389.1"/>
    <property type="molecule type" value="Genomic_DNA"/>
</dbReference>
<proteinExistence type="predicted"/>
<dbReference type="AlphaFoldDB" id="A0AAV7IIX0"/>
<name>A0AAV7IIX0_COTGL</name>
<dbReference type="Proteomes" id="UP000826195">
    <property type="component" value="Unassembled WGS sequence"/>
</dbReference>
<accession>A0AAV7IIX0</accession>